<organism evidence="12 13">
    <name type="scientific">Araneus ventricosus</name>
    <name type="common">Orbweaver spider</name>
    <name type="synonym">Epeira ventricosa</name>
    <dbReference type="NCBI Taxonomy" id="182803"/>
    <lineage>
        <taxon>Eukaryota</taxon>
        <taxon>Metazoa</taxon>
        <taxon>Ecdysozoa</taxon>
        <taxon>Arthropoda</taxon>
        <taxon>Chelicerata</taxon>
        <taxon>Arachnida</taxon>
        <taxon>Araneae</taxon>
        <taxon>Araneomorphae</taxon>
        <taxon>Entelegynae</taxon>
        <taxon>Araneoidea</taxon>
        <taxon>Araneidae</taxon>
        <taxon>Araneus</taxon>
    </lineage>
</organism>
<keyword evidence="9 11" id="KW-0206">Cytoskeleton</keyword>
<accession>A0A4Y2WPS5</accession>
<keyword evidence="7" id="KW-0175">Coiled coil</keyword>
<dbReference type="InterPro" id="IPR019734">
    <property type="entry name" value="TPR_rpt"/>
</dbReference>
<evidence type="ECO:0000256" key="8">
    <source>
        <dbReference type="ARBA" id="ARBA00023175"/>
    </source>
</evidence>
<keyword evidence="5" id="KW-0677">Repeat</keyword>
<evidence type="ECO:0000256" key="6">
    <source>
        <dbReference type="ARBA" id="ARBA00022803"/>
    </source>
</evidence>
<dbReference type="GO" id="GO:0005874">
    <property type="term" value="C:microtubule"/>
    <property type="evidence" value="ECO:0007669"/>
    <property type="project" value="UniProtKB-UniRule"/>
</dbReference>
<dbReference type="InterPro" id="IPR011990">
    <property type="entry name" value="TPR-like_helical_dom_sf"/>
</dbReference>
<keyword evidence="4 11" id="KW-0493">Microtubule</keyword>
<dbReference type="Pfam" id="PF13424">
    <property type="entry name" value="TPR_12"/>
    <property type="match status" value="1"/>
</dbReference>
<dbReference type="PRINTS" id="PR00381">
    <property type="entry name" value="KINESINLIGHT"/>
</dbReference>
<feature type="repeat" description="TPR" evidence="10">
    <location>
        <begin position="66"/>
        <end position="99"/>
    </location>
</feature>
<dbReference type="PANTHER" id="PTHR45783:SF3">
    <property type="entry name" value="KINESIN LIGHT CHAIN"/>
    <property type="match status" value="1"/>
</dbReference>
<comment type="subunit">
    <text evidence="11">Oligomeric complex composed of two heavy chains and two light chains.</text>
</comment>
<dbReference type="SMART" id="SM00028">
    <property type="entry name" value="TPR"/>
    <property type="match status" value="2"/>
</dbReference>
<keyword evidence="6 10" id="KW-0802">TPR repeat</keyword>
<keyword evidence="3 11" id="KW-0963">Cytoplasm</keyword>
<evidence type="ECO:0000256" key="10">
    <source>
        <dbReference type="PROSITE-ProRule" id="PRU00339"/>
    </source>
</evidence>
<name>A0A4Y2WPS5_ARAVE</name>
<evidence type="ECO:0000256" key="4">
    <source>
        <dbReference type="ARBA" id="ARBA00022701"/>
    </source>
</evidence>
<dbReference type="AlphaFoldDB" id="A0A4Y2WPS5"/>
<reference evidence="12 13" key="1">
    <citation type="journal article" date="2019" name="Sci. Rep.">
        <title>Orb-weaving spider Araneus ventricosus genome elucidates the spidroin gene catalogue.</title>
        <authorList>
            <person name="Kono N."/>
            <person name="Nakamura H."/>
            <person name="Ohtoshi R."/>
            <person name="Moran D.A.P."/>
            <person name="Shinohara A."/>
            <person name="Yoshida Y."/>
            <person name="Fujiwara M."/>
            <person name="Mori M."/>
            <person name="Tomita M."/>
            <person name="Arakawa K."/>
        </authorList>
    </citation>
    <scope>NUCLEOTIDE SEQUENCE [LARGE SCALE GENOMIC DNA]</scope>
</reference>
<evidence type="ECO:0000313" key="12">
    <source>
        <dbReference type="EMBL" id="GBO39495.1"/>
    </source>
</evidence>
<sequence length="187" mass="21663">MLVNWYYGRQRQCQVLGKDHLDVGKQLCNLAAICCHTKKYKEAVDCYKEALEIFSGTLGPENPYTVKTKNNLASLYVETENYKEAEKLYKEILSYMPQELSAKPENEVPVLEAADKKEVKQQENSVHQKKETSRQNNVNTLGFAQFLMSPERLDGFSMNFDHVKKRLEFTFYSEDSVTRAFRGPTRN</sequence>
<dbReference type="OrthoDB" id="413723at2759"/>
<keyword evidence="8 11" id="KW-0505">Motor protein</keyword>
<dbReference type="GO" id="GO:0019894">
    <property type="term" value="F:kinesin binding"/>
    <property type="evidence" value="ECO:0007669"/>
    <property type="project" value="TreeGrafter"/>
</dbReference>
<dbReference type="InterPro" id="IPR002151">
    <property type="entry name" value="Kinesin_light"/>
</dbReference>
<dbReference type="SUPFAM" id="SSF48452">
    <property type="entry name" value="TPR-like"/>
    <property type="match status" value="1"/>
</dbReference>
<keyword evidence="13" id="KW-1185">Reference proteome</keyword>
<dbReference type="GO" id="GO:0007018">
    <property type="term" value="P:microtubule-based movement"/>
    <property type="evidence" value="ECO:0007669"/>
    <property type="project" value="TreeGrafter"/>
</dbReference>
<comment type="caution">
    <text evidence="12">The sequence shown here is derived from an EMBL/GenBank/DDBJ whole genome shotgun (WGS) entry which is preliminary data.</text>
</comment>
<evidence type="ECO:0000256" key="1">
    <source>
        <dbReference type="ARBA" id="ARBA00004245"/>
    </source>
</evidence>
<dbReference type="GO" id="GO:0005737">
    <property type="term" value="C:cytoplasm"/>
    <property type="evidence" value="ECO:0007669"/>
    <property type="project" value="TreeGrafter"/>
</dbReference>
<dbReference type="Gene3D" id="1.25.40.10">
    <property type="entry name" value="Tetratricopeptide repeat domain"/>
    <property type="match status" value="1"/>
</dbReference>
<evidence type="ECO:0000256" key="2">
    <source>
        <dbReference type="ARBA" id="ARBA00009622"/>
    </source>
</evidence>
<evidence type="ECO:0000256" key="3">
    <source>
        <dbReference type="ARBA" id="ARBA00022490"/>
    </source>
</evidence>
<proteinExistence type="inferred from homology"/>
<comment type="subcellular location">
    <subcellularLocation>
        <location evidence="1 11">Cytoplasm</location>
        <location evidence="1 11">Cytoskeleton</location>
    </subcellularLocation>
</comment>
<comment type="similarity">
    <text evidence="2 11">Belongs to the kinesin light chain family.</text>
</comment>
<dbReference type="PROSITE" id="PS50005">
    <property type="entry name" value="TPR"/>
    <property type="match status" value="1"/>
</dbReference>
<dbReference type="GO" id="GO:0005871">
    <property type="term" value="C:kinesin complex"/>
    <property type="evidence" value="ECO:0007669"/>
    <property type="project" value="UniProtKB-UniRule"/>
</dbReference>
<dbReference type="EMBL" id="BGPR01064533">
    <property type="protein sequence ID" value="GBO39495.1"/>
    <property type="molecule type" value="Genomic_DNA"/>
</dbReference>
<dbReference type="Proteomes" id="UP000499080">
    <property type="component" value="Unassembled WGS sequence"/>
</dbReference>
<evidence type="ECO:0000256" key="5">
    <source>
        <dbReference type="ARBA" id="ARBA00022737"/>
    </source>
</evidence>
<evidence type="ECO:0000256" key="7">
    <source>
        <dbReference type="ARBA" id="ARBA00023054"/>
    </source>
</evidence>
<evidence type="ECO:0000256" key="11">
    <source>
        <dbReference type="RuleBase" id="RU367020"/>
    </source>
</evidence>
<evidence type="ECO:0000313" key="13">
    <source>
        <dbReference type="Proteomes" id="UP000499080"/>
    </source>
</evidence>
<evidence type="ECO:0000256" key="9">
    <source>
        <dbReference type="ARBA" id="ARBA00023212"/>
    </source>
</evidence>
<gene>
    <name evidence="12" type="primary">klc-2</name>
    <name evidence="12" type="ORF">AVEN_191975_1</name>
</gene>
<comment type="function">
    <text evidence="11">Kinesin is a microtubule-associated force-producing protein that play a role in organelle transport.</text>
</comment>
<dbReference type="PANTHER" id="PTHR45783">
    <property type="entry name" value="KINESIN LIGHT CHAIN"/>
    <property type="match status" value="1"/>
</dbReference>
<protein>
    <recommendedName>
        <fullName evidence="11">Kinesin light chain</fullName>
    </recommendedName>
</protein>